<feature type="chain" id="PRO_5011717175" evidence="1">
    <location>
        <begin position="24"/>
        <end position="299"/>
    </location>
</feature>
<accession>A0A1I7BFP8</accession>
<dbReference type="AlphaFoldDB" id="A0A1I7BFP8"/>
<dbReference type="Pfam" id="PF13557">
    <property type="entry name" value="Phenol_MetA_deg"/>
    <property type="match status" value="1"/>
</dbReference>
<protein>
    <submittedName>
        <fullName evidence="2">Uncharacterized conserved protein</fullName>
    </submittedName>
</protein>
<proteinExistence type="predicted"/>
<dbReference type="OrthoDB" id="191143at2"/>
<reference evidence="2 3" key="1">
    <citation type="submission" date="2016-10" db="EMBL/GenBank/DDBJ databases">
        <authorList>
            <person name="de Groot N.N."/>
        </authorList>
    </citation>
    <scope>NUCLEOTIDE SEQUENCE [LARGE SCALE GENOMIC DNA]</scope>
    <source>
        <strain evidence="2 3">LMG 27731</strain>
    </source>
</reference>
<dbReference type="InterPro" id="IPR025737">
    <property type="entry name" value="FApF"/>
</dbReference>
<name>A0A1I7BFP8_9BURK</name>
<organism evidence="2 3">
    <name type="scientific">Paraburkholderia aspalathi</name>
    <dbReference type="NCBI Taxonomy" id="1324617"/>
    <lineage>
        <taxon>Bacteria</taxon>
        <taxon>Pseudomonadati</taxon>
        <taxon>Pseudomonadota</taxon>
        <taxon>Betaproteobacteria</taxon>
        <taxon>Burkholderiales</taxon>
        <taxon>Burkholderiaceae</taxon>
        <taxon>Paraburkholderia</taxon>
    </lineage>
</organism>
<feature type="signal peptide" evidence="1">
    <location>
        <begin position="1"/>
        <end position="23"/>
    </location>
</feature>
<dbReference type="Proteomes" id="UP000198844">
    <property type="component" value="Unassembled WGS sequence"/>
</dbReference>
<evidence type="ECO:0000313" key="3">
    <source>
        <dbReference type="Proteomes" id="UP000198844"/>
    </source>
</evidence>
<dbReference type="RefSeq" id="WP_093634011.1">
    <property type="nucleotide sequence ID" value="NZ_FPBH01000004.1"/>
</dbReference>
<gene>
    <name evidence="2" type="ORF">SAMN05192563_1004438</name>
</gene>
<evidence type="ECO:0000256" key="1">
    <source>
        <dbReference type="SAM" id="SignalP"/>
    </source>
</evidence>
<evidence type="ECO:0000313" key="2">
    <source>
        <dbReference type="EMBL" id="SFT85931.1"/>
    </source>
</evidence>
<sequence length="299" mass="32352">MKRYTIYGAICAAAGLAQNSAIALENGTSSYPSGIMTVMSGVLGGPGNYLYSYNRFEDITSLRDGGGNTSPPGANGGVQAHALRAVHVFDTPPIFGANIAVQAALPYVDGTLHFPSFGISGGGRGFGDPLFGVLLGWQSPQYFQTFEVDVVAPTGSYDKTRLFNPGTNVTSLYLAYAFTWMPVRQLELSSKINLNYSSVNSATNYQSGVQLTADYGVNYHINQTWLVGLGGYLNTQLNDDKINGQSAFGDGHRTNELTFGPQVGYGTQKWGAMLHWQRHIYARNAAYGNALWLNAYFKF</sequence>
<keyword evidence="1" id="KW-0732">Signal</keyword>
<dbReference type="EMBL" id="FPBH01000004">
    <property type="protein sequence ID" value="SFT85931.1"/>
    <property type="molecule type" value="Genomic_DNA"/>
</dbReference>